<organism evidence="2 3">
    <name type="scientific">Tenacibaculum jejuense</name>
    <dbReference type="NCBI Taxonomy" id="584609"/>
    <lineage>
        <taxon>Bacteria</taxon>
        <taxon>Pseudomonadati</taxon>
        <taxon>Bacteroidota</taxon>
        <taxon>Flavobacteriia</taxon>
        <taxon>Flavobacteriales</taxon>
        <taxon>Flavobacteriaceae</taxon>
        <taxon>Tenacibaculum</taxon>
    </lineage>
</organism>
<gene>
    <name evidence="2" type="ORF">TJEJU_0562</name>
</gene>
<name>A0A238U5G5_9FLAO</name>
<keyword evidence="1" id="KW-0812">Transmembrane</keyword>
<dbReference type="KEGG" id="tje:TJEJU_0562"/>
<feature type="transmembrane region" description="Helical" evidence="1">
    <location>
        <begin position="75"/>
        <end position="93"/>
    </location>
</feature>
<evidence type="ECO:0000313" key="2">
    <source>
        <dbReference type="EMBL" id="SNR14342.1"/>
    </source>
</evidence>
<proteinExistence type="predicted"/>
<evidence type="ECO:0000256" key="1">
    <source>
        <dbReference type="SAM" id="Phobius"/>
    </source>
</evidence>
<accession>A0A238U5G5</accession>
<feature type="transmembrane region" description="Helical" evidence="1">
    <location>
        <begin position="121"/>
        <end position="140"/>
    </location>
</feature>
<feature type="transmembrane region" description="Helical" evidence="1">
    <location>
        <begin position="5"/>
        <end position="22"/>
    </location>
</feature>
<keyword evidence="3" id="KW-1185">Reference proteome</keyword>
<keyword evidence="1" id="KW-1133">Transmembrane helix</keyword>
<dbReference type="EMBL" id="LT899436">
    <property type="protein sequence ID" value="SNR14342.1"/>
    <property type="molecule type" value="Genomic_DNA"/>
</dbReference>
<dbReference type="Proteomes" id="UP000215214">
    <property type="component" value="Chromosome TJEJU"/>
</dbReference>
<keyword evidence="1" id="KW-0472">Membrane</keyword>
<dbReference type="AlphaFoldDB" id="A0A238U5G5"/>
<sequence length="145" mass="15052">MNNKILTLLVAIISVVGFGLFINVMMTDSEDKVAMSDASSPIVTFGIVILIVTMAIAVLASILGVAKNPKALKKTLLGLAVLGVILLVSSLVSDSSQVLDANKEVIAAEGSSVSKLTSTGIWSSLILLVVGGAFFVFDLFKGLIK</sequence>
<feature type="transmembrane region" description="Helical" evidence="1">
    <location>
        <begin position="42"/>
        <end position="63"/>
    </location>
</feature>
<protein>
    <submittedName>
        <fullName evidence="2">Uncharacterized protein</fullName>
    </submittedName>
</protein>
<dbReference type="RefSeq" id="WP_095069231.1">
    <property type="nucleotide sequence ID" value="NZ_LT899436.1"/>
</dbReference>
<evidence type="ECO:0000313" key="3">
    <source>
        <dbReference type="Proteomes" id="UP000215214"/>
    </source>
</evidence>
<dbReference type="OrthoDB" id="1202461at2"/>
<reference evidence="2 3" key="1">
    <citation type="submission" date="2017-07" db="EMBL/GenBank/DDBJ databases">
        <authorList>
            <person name="Sun Z.S."/>
            <person name="Albrecht U."/>
            <person name="Echele G."/>
            <person name="Lee C.C."/>
        </authorList>
    </citation>
    <scope>NUCLEOTIDE SEQUENCE [LARGE SCALE GENOMIC DNA]</scope>
    <source>
        <strain evidence="3">type strain: KCTC 22618</strain>
    </source>
</reference>